<gene>
    <name evidence="1" type="ORF">UFOVP420_35</name>
</gene>
<name>A0A6J5M8H8_9CAUD</name>
<accession>A0A6J5M8H8</accession>
<evidence type="ECO:0000313" key="1">
    <source>
        <dbReference type="EMBL" id="CAB4141663.1"/>
    </source>
</evidence>
<organism evidence="1">
    <name type="scientific">uncultured Caudovirales phage</name>
    <dbReference type="NCBI Taxonomy" id="2100421"/>
    <lineage>
        <taxon>Viruses</taxon>
        <taxon>Duplodnaviria</taxon>
        <taxon>Heunggongvirae</taxon>
        <taxon>Uroviricota</taxon>
        <taxon>Caudoviricetes</taxon>
        <taxon>Peduoviridae</taxon>
        <taxon>Maltschvirus</taxon>
        <taxon>Maltschvirus maltsch</taxon>
    </lineage>
</organism>
<protein>
    <submittedName>
        <fullName evidence="1">Uncharacterized protein</fullName>
    </submittedName>
</protein>
<proteinExistence type="predicted"/>
<sequence length="78" mass="8387">MRTIQHTYSAGSGIELDCELEYDPGEPANTDPESPTCGPAWPPVAYLMSAKVHGLDILPVLDPTIIEQIEASVCCTLD</sequence>
<reference evidence="1" key="1">
    <citation type="submission" date="2020-04" db="EMBL/GenBank/DDBJ databases">
        <authorList>
            <person name="Chiriac C."/>
            <person name="Salcher M."/>
            <person name="Ghai R."/>
            <person name="Kavagutti S V."/>
        </authorList>
    </citation>
    <scope>NUCLEOTIDE SEQUENCE</scope>
</reference>
<dbReference type="EMBL" id="LR796394">
    <property type="protein sequence ID" value="CAB4141663.1"/>
    <property type="molecule type" value="Genomic_DNA"/>
</dbReference>